<feature type="compositionally biased region" description="Basic and acidic residues" evidence="1">
    <location>
        <begin position="132"/>
        <end position="156"/>
    </location>
</feature>
<dbReference type="Proteomes" id="UP000825729">
    <property type="component" value="Unassembled WGS sequence"/>
</dbReference>
<dbReference type="AlphaFoldDB" id="A0AAV7E864"/>
<sequence length="201" mass="22581">MLHLVDQSVKRTPEEVHELIEEMTANMYQYPLERSSKKAAGICILDSSTTIQTQLEALQQQVASLQQKSNPVVASICGICGGGHANYECPDSCRAKIEEVERIEEVKEGGLIHSEEKEDEDPIRTREVEELEAKNKEELEEEIKEKGAQEAPKPELKPLPNNLKYVFLEENDKPVIISSCLTGLEEKMLIEVLSKHKKAIG</sequence>
<reference evidence="2 3" key="1">
    <citation type="submission" date="2021-07" db="EMBL/GenBank/DDBJ databases">
        <title>The Aristolochia fimbriata genome: insights into angiosperm evolution, floral development and chemical biosynthesis.</title>
        <authorList>
            <person name="Jiao Y."/>
        </authorList>
    </citation>
    <scope>NUCLEOTIDE SEQUENCE [LARGE SCALE GENOMIC DNA]</scope>
    <source>
        <strain evidence="2">IBCAS-2021</strain>
        <tissue evidence="2">Leaf</tissue>
    </source>
</reference>
<dbReference type="EMBL" id="JAINDJ010000006">
    <property type="protein sequence ID" value="KAG9444898.1"/>
    <property type="molecule type" value="Genomic_DNA"/>
</dbReference>
<evidence type="ECO:0000313" key="3">
    <source>
        <dbReference type="Proteomes" id="UP000825729"/>
    </source>
</evidence>
<comment type="caution">
    <text evidence="2">The sequence shown here is derived from an EMBL/GenBank/DDBJ whole genome shotgun (WGS) entry which is preliminary data.</text>
</comment>
<proteinExistence type="predicted"/>
<gene>
    <name evidence="2" type="ORF">H6P81_016238</name>
</gene>
<name>A0AAV7E864_ARIFI</name>
<protein>
    <submittedName>
        <fullName evidence="2">Uncharacterized protein</fullName>
    </submittedName>
</protein>
<evidence type="ECO:0000256" key="1">
    <source>
        <dbReference type="SAM" id="MobiDB-lite"/>
    </source>
</evidence>
<organism evidence="2 3">
    <name type="scientific">Aristolochia fimbriata</name>
    <name type="common">White veined hardy Dutchman's pipe vine</name>
    <dbReference type="NCBI Taxonomy" id="158543"/>
    <lineage>
        <taxon>Eukaryota</taxon>
        <taxon>Viridiplantae</taxon>
        <taxon>Streptophyta</taxon>
        <taxon>Embryophyta</taxon>
        <taxon>Tracheophyta</taxon>
        <taxon>Spermatophyta</taxon>
        <taxon>Magnoliopsida</taxon>
        <taxon>Magnoliidae</taxon>
        <taxon>Piperales</taxon>
        <taxon>Aristolochiaceae</taxon>
        <taxon>Aristolochia</taxon>
    </lineage>
</organism>
<feature type="region of interest" description="Disordered" evidence="1">
    <location>
        <begin position="132"/>
        <end position="158"/>
    </location>
</feature>
<accession>A0AAV7E864</accession>
<evidence type="ECO:0000313" key="2">
    <source>
        <dbReference type="EMBL" id="KAG9444898.1"/>
    </source>
</evidence>
<keyword evidence="3" id="KW-1185">Reference proteome</keyword>